<protein>
    <recommendedName>
        <fullName evidence="5">MARVEL domain-containing protein</fullName>
    </recommendedName>
</protein>
<feature type="transmembrane region" description="Helical" evidence="2">
    <location>
        <begin position="161"/>
        <end position="182"/>
    </location>
</feature>
<name>A0ABR3V6D8_HUMIN</name>
<comment type="caution">
    <text evidence="3">The sequence shown here is derived from an EMBL/GenBank/DDBJ whole genome shotgun (WGS) entry which is preliminary data.</text>
</comment>
<proteinExistence type="predicted"/>
<dbReference type="Proteomes" id="UP001583172">
    <property type="component" value="Unassembled WGS sequence"/>
</dbReference>
<dbReference type="EMBL" id="JAZGSY010000307">
    <property type="protein sequence ID" value="KAL1837322.1"/>
    <property type="molecule type" value="Genomic_DNA"/>
</dbReference>
<evidence type="ECO:0000256" key="1">
    <source>
        <dbReference type="SAM" id="MobiDB-lite"/>
    </source>
</evidence>
<keyword evidence="2" id="KW-0812">Transmembrane</keyword>
<feature type="transmembrane region" description="Helical" evidence="2">
    <location>
        <begin position="54"/>
        <end position="77"/>
    </location>
</feature>
<feature type="compositionally biased region" description="Polar residues" evidence="1">
    <location>
        <begin position="234"/>
        <end position="243"/>
    </location>
</feature>
<gene>
    <name evidence="3" type="ORF">VTJ49DRAFT_3993</name>
</gene>
<feature type="transmembrane region" description="Helical" evidence="2">
    <location>
        <begin position="20"/>
        <end position="42"/>
    </location>
</feature>
<accession>A0ABR3V6D8</accession>
<evidence type="ECO:0000313" key="3">
    <source>
        <dbReference type="EMBL" id="KAL1837322.1"/>
    </source>
</evidence>
<evidence type="ECO:0000256" key="2">
    <source>
        <dbReference type="SAM" id="Phobius"/>
    </source>
</evidence>
<keyword evidence="2" id="KW-1133">Transmembrane helix</keyword>
<keyword evidence="4" id="KW-1185">Reference proteome</keyword>
<feature type="compositionally biased region" description="Gly residues" evidence="1">
    <location>
        <begin position="249"/>
        <end position="260"/>
    </location>
</feature>
<feature type="region of interest" description="Disordered" evidence="1">
    <location>
        <begin position="211"/>
        <end position="295"/>
    </location>
</feature>
<sequence length="295" mass="31399">MKMKKNELGKGFASLFGLHLSIRILHGLCAVVVLALFSYFLATLGSSSLPTGTWVRAVEGIAGTAVGYSIIAGLLLGCFPGRSVATFVTMVFDVLFAAAFIYVAVANRGGSGSCSTGEVDTVFGRGDAETNVRSEDSPGAGEDAGSLPSLHQACQMQKACLITSCIAIILFALSPFISVAIVRRRRKVLRRTSLQPESAGEVPVRRKGLFGLFGHKDKPTDEMANPNELPEHPTPQSLSTSQSYLNSGSGQGTGGYGNLGDGTDAYDNGNSYSMDSYPKRENPYYPNGVYEQPRY</sequence>
<evidence type="ECO:0008006" key="5">
    <source>
        <dbReference type="Google" id="ProtNLM"/>
    </source>
</evidence>
<evidence type="ECO:0000313" key="4">
    <source>
        <dbReference type="Proteomes" id="UP001583172"/>
    </source>
</evidence>
<feature type="transmembrane region" description="Helical" evidence="2">
    <location>
        <begin position="84"/>
        <end position="105"/>
    </location>
</feature>
<reference evidence="3 4" key="1">
    <citation type="journal article" date="2024" name="Commun. Biol.">
        <title>Comparative genomic analysis of thermophilic fungi reveals convergent evolutionary adaptations and gene losses.</title>
        <authorList>
            <person name="Steindorff A.S."/>
            <person name="Aguilar-Pontes M.V."/>
            <person name="Robinson A.J."/>
            <person name="Andreopoulos B."/>
            <person name="LaButti K."/>
            <person name="Kuo A."/>
            <person name="Mondo S."/>
            <person name="Riley R."/>
            <person name="Otillar R."/>
            <person name="Haridas S."/>
            <person name="Lipzen A."/>
            <person name="Grimwood J."/>
            <person name="Schmutz J."/>
            <person name="Clum A."/>
            <person name="Reid I.D."/>
            <person name="Moisan M.C."/>
            <person name="Butler G."/>
            <person name="Nguyen T.T.M."/>
            <person name="Dewar K."/>
            <person name="Conant G."/>
            <person name="Drula E."/>
            <person name="Henrissat B."/>
            <person name="Hansel C."/>
            <person name="Singer S."/>
            <person name="Hutchinson M.I."/>
            <person name="de Vries R.P."/>
            <person name="Natvig D.O."/>
            <person name="Powell A.J."/>
            <person name="Tsang A."/>
            <person name="Grigoriev I.V."/>
        </authorList>
    </citation>
    <scope>NUCLEOTIDE SEQUENCE [LARGE SCALE GENOMIC DNA]</scope>
    <source>
        <strain evidence="3 4">CBS 620.91</strain>
    </source>
</reference>
<keyword evidence="2" id="KW-0472">Membrane</keyword>
<organism evidence="3 4">
    <name type="scientific">Humicola insolens</name>
    <name type="common">Soft-rot fungus</name>
    <dbReference type="NCBI Taxonomy" id="85995"/>
    <lineage>
        <taxon>Eukaryota</taxon>
        <taxon>Fungi</taxon>
        <taxon>Dikarya</taxon>
        <taxon>Ascomycota</taxon>
        <taxon>Pezizomycotina</taxon>
        <taxon>Sordariomycetes</taxon>
        <taxon>Sordariomycetidae</taxon>
        <taxon>Sordariales</taxon>
        <taxon>Chaetomiaceae</taxon>
        <taxon>Mycothermus</taxon>
    </lineage>
</organism>